<reference evidence="1 2" key="1">
    <citation type="submission" date="2014-04" db="EMBL/GenBank/DDBJ databases">
        <title>Evolutionary Origins and Diversification of the Mycorrhizal Mutualists.</title>
        <authorList>
            <consortium name="DOE Joint Genome Institute"/>
            <consortium name="Mycorrhizal Genomics Consortium"/>
            <person name="Kohler A."/>
            <person name="Kuo A."/>
            <person name="Nagy L.G."/>
            <person name="Floudas D."/>
            <person name="Copeland A."/>
            <person name="Barry K.W."/>
            <person name="Cichocki N."/>
            <person name="Veneault-Fourrey C."/>
            <person name="LaButti K."/>
            <person name="Lindquist E.A."/>
            <person name="Lipzen A."/>
            <person name="Lundell T."/>
            <person name="Morin E."/>
            <person name="Murat C."/>
            <person name="Riley R."/>
            <person name="Ohm R."/>
            <person name="Sun H."/>
            <person name="Tunlid A."/>
            <person name="Henrissat B."/>
            <person name="Grigoriev I.V."/>
            <person name="Hibbett D.S."/>
            <person name="Martin F."/>
        </authorList>
    </citation>
    <scope>NUCLEOTIDE SEQUENCE [LARGE SCALE GENOMIC DNA]</scope>
    <source>
        <strain evidence="1 2">FD-317 M1</strain>
    </source>
</reference>
<dbReference type="AlphaFoldDB" id="A0A0D0CEI8"/>
<keyword evidence="2" id="KW-1185">Reference proteome</keyword>
<sequence>MANGGVSRCVGTNSTDVLASQSQLPPAGSHSLTTSSFAPGSYSAVSGYQDPGPLAPNVLMAARDFHSRGGVFKEGSFCAVAGKQTLLLHRRESRLFDEDGPFLYHRPGQS</sequence>
<dbReference type="EMBL" id="KN834773">
    <property type="protein sequence ID" value="KIK60939.1"/>
    <property type="molecule type" value="Genomic_DNA"/>
</dbReference>
<name>A0A0D0CEI8_9AGAR</name>
<dbReference type="Proteomes" id="UP000053593">
    <property type="component" value="Unassembled WGS sequence"/>
</dbReference>
<evidence type="ECO:0000313" key="1">
    <source>
        <dbReference type="EMBL" id="KIK60939.1"/>
    </source>
</evidence>
<evidence type="ECO:0000313" key="2">
    <source>
        <dbReference type="Proteomes" id="UP000053593"/>
    </source>
</evidence>
<proteinExistence type="predicted"/>
<dbReference type="OrthoDB" id="10623962at2759"/>
<protein>
    <submittedName>
        <fullName evidence="1">Uncharacterized protein</fullName>
    </submittedName>
</protein>
<organism evidence="1 2">
    <name type="scientific">Collybiopsis luxurians FD-317 M1</name>
    <dbReference type="NCBI Taxonomy" id="944289"/>
    <lineage>
        <taxon>Eukaryota</taxon>
        <taxon>Fungi</taxon>
        <taxon>Dikarya</taxon>
        <taxon>Basidiomycota</taxon>
        <taxon>Agaricomycotina</taxon>
        <taxon>Agaricomycetes</taxon>
        <taxon>Agaricomycetidae</taxon>
        <taxon>Agaricales</taxon>
        <taxon>Marasmiineae</taxon>
        <taxon>Omphalotaceae</taxon>
        <taxon>Collybiopsis</taxon>
        <taxon>Collybiopsis luxurians</taxon>
    </lineage>
</organism>
<gene>
    <name evidence="1" type="ORF">GYMLUDRAFT_73709</name>
</gene>
<accession>A0A0D0CEI8</accession>
<dbReference type="HOGENOM" id="CLU_2171363_0_0_1"/>